<name>A0ABW7KV61_9BURK</name>
<dbReference type="EMBL" id="JBIMPM010000001">
    <property type="protein sequence ID" value="MFH5249777.1"/>
    <property type="molecule type" value="Genomic_DNA"/>
</dbReference>
<reference evidence="1 2" key="1">
    <citation type="submission" date="2024-10" db="EMBL/GenBank/DDBJ databases">
        <title>Burkholderia semiarida in Mexico.</title>
        <authorList>
            <person name="Estrada P."/>
        </authorList>
    </citation>
    <scope>NUCLEOTIDE SEQUENCE [LARGE SCALE GENOMIC DNA]</scope>
    <source>
        <strain evidence="1 2">CLM7-1</strain>
    </source>
</reference>
<sequence length="57" mass="6151">MFPELWNSAPGSLAGGFRIAWRDCGLEESLEFDEGRALARPSDACAESNGAVREIPP</sequence>
<proteinExistence type="predicted"/>
<evidence type="ECO:0000313" key="1">
    <source>
        <dbReference type="EMBL" id="MFH5249777.1"/>
    </source>
</evidence>
<protein>
    <submittedName>
        <fullName evidence="1">Uncharacterized protein</fullName>
    </submittedName>
</protein>
<dbReference type="Proteomes" id="UP001609186">
    <property type="component" value="Unassembled WGS sequence"/>
</dbReference>
<comment type="caution">
    <text evidence="1">The sequence shown here is derived from an EMBL/GenBank/DDBJ whole genome shotgun (WGS) entry which is preliminary data.</text>
</comment>
<keyword evidence="2" id="KW-1185">Reference proteome</keyword>
<gene>
    <name evidence="1" type="ORF">ACGTRS_00870</name>
</gene>
<accession>A0ABW7KV61</accession>
<dbReference type="RefSeq" id="WP_395128293.1">
    <property type="nucleotide sequence ID" value="NZ_JBIMPM010000001.1"/>
</dbReference>
<evidence type="ECO:0000313" key="2">
    <source>
        <dbReference type="Proteomes" id="UP001609186"/>
    </source>
</evidence>
<organism evidence="1 2">
    <name type="scientific">Burkholderia semiarida</name>
    <dbReference type="NCBI Taxonomy" id="2843303"/>
    <lineage>
        <taxon>Bacteria</taxon>
        <taxon>Pseudomonadati</taxon>
        <taxon>Pseudomonadota</taxon>
        <taxon>Betaproteobacteria</taxon>
        <taxon>Burkholderiales</taxon>
        <taxon>Burkholderiaceae</taxon>
        <taxon>Burkholderia</taxon>
        <taxon>Burkholderia cepacia complex</taxon>
    </lineage>
</organism>